<accession>A0A4R2KRC6</accession>
<sequence length="93" mass="10106">MHFSLATSRTPLFYFDPNEETSVCFNPDSGDTHLLSTLAAVALSELGDETLSVADLTQILKSRFDAASAGEIETYAPTLMEELSNLGLVKIHE</sequence>
<reference evidence="1 2" key="1">
    <citation type="submission" date="2019-03" db="EMBL/GenBank/DDBJ databases">
        <title>Genomic Encyclopedia of Type Strains, Phase IV (KMG-IV): sequencing the most valuable type-strain genomes for metagenomic binning, comparative biology and taxonomic classification.</title>
        <authorList>
            <person name="Goeker M."/>
        </authorList>
    </citation>
    <scope>NUCLEOTIDE SEQUENCE [LARGE SCALE GENOMIC DNA]</scope>
    <source>
        <strain evidence="1 2">DSM 23344</strain>
    </source>
</reference>
<organism evidence="1 2">
    <name type="scientific">Chromatocurvus halotolerans</name>
    <dbReference type="NCBI Taxonomy" id="1132028"/>
    <lineage>
        <taxon>Bacteria</taxon>
        <taxon>Pseudomonadati</taxon>
        <taxon>Pseudomonadota</taxon>
        <taxon>Gammaproteobacteria</taxon>
        <taxon>Cellvibrionales</taxon>
        <taxon>Halieaceae</taxon>
        <taxon>Chromatocurvus</taxon>
    </lineage>
</organism>
<dbReference type="AlphaFoldDB" id="A0A4R2KRC6"/>
<protein>
    <submittedName>
        <fullName evidence="1">PqqD family protein of HPr-rel-A system</fullName>
    </submittedName>
</protein>
<evidence type="ECO:0000313" key="2">
    <source>
        <dbReference type="Proteomes" id="UP000294980"/>
    </source>
</evidence>
<comment type="caution">
    <text evidence="1">The sequence shown here is derived from an EMBL/GenBank/DDBJ whole genome shotgun (WGS) entry which is preliminary data.</text>
</comment>
<gene>
    <name evidence="1" type="ORF">EV688_105276</name>
</gene>
<evidence type="ECO:0000313" key="1">
    <source>
        <dbReference type="EMBL" id="TCO76313.1"/>
    </source>
</evidence>
<proteinExistence type="predicted"/>
<dbReference type="Proteomes" id="UP000294980">
    <property type="component" value="Unassembled WGS sequence"/>
</dbReference>
<dbReference type="NCBIfam" id="TIGR04353">
    <property type="entry name" value="PqqD_rel_X"/>
    <property type="match status" value="1"/>
</dbReference>
<keyword evidence="2" id="KW-1185">Reference proteome</keyword>
<dbReference type="EMBL" id="SLWX01000005">
    <property type="protein sequence ID" value="TCO76313.1"/>
    <property type="molecule type" value="Genomic_DNA"/>
</dbReference>
<dbReference type="RefSeq" id="WP_117315280.1">
    <property type="nucleotide sequence ID" value="NZ_QQSW01000003.1"/>
</dbReference>
<name>A0A4R2KRC6_9GAMM</name>
<dbReference type="InterPro" id="IPR027599">
    <property type="entry name" value="PqqD-rel_X"/>
</dbReference>